<dbReference type="PROSITE" id="PS50082">
    <property type="entry name" value="WD_REPEATS_2"/>
    <property type="match status" value="1"/>
</dbReference>
<accession>T1H2U9</accession>
<dbReference type="Pfam" id="PF00400">
    <property type="entry name" value="WD40"/>
    <property type="match status" value="2"/>
</dbReference>
<keyword evidence="3" id="KW-1185">Reference proteome</keyword>
<organism evidence="2 3">
    <name type="scientific">Megaselia scalaris</name>
    <name type="common">Humpbacked fly</name>
    <name type="synonym">Phora scalaris</name>
    <dbReference type="NCBI Taxonomy" id="36166"/>
    <lineage>
        <taxon>Eukaryota</taxon>
        <taxon>Metazoa</taxon>
        <taxon>Ecdysozoa</taxon>
        <taxon>Arthropoda</taxon>
        <taxon>Hexapoda</taxon>
        <taxon>Insecta</taxon>
        <taxon>Pterygota</taxon>
        <taxon>Neoptera</taxon>
        <taxon>Endopterygota</taxon>
        <taxon>Diptera</taxon>
        <taxon>Brachycera</taxon>
        <taxon>Muscomorpha</taxon>
        <taxon>Platypezoidea</taxon>
        <taxon>Phoridae</taxon>
        <taxon>Megaseliini</taxon>
        <taxon>Megaselia</taxon>
    </lineage>
</organism>
<dbReference type="GO" id="GO:0035014">
    <property type="term" value="F:phosphatidylinositol 3-kinase regulator activity"/>
    <property type="evidence" value="ECO:0007669"/>
    <property type="project" value="TreeGrafter"/>
</dbReference>
<evidence type="ECO:0000256" key="1">
    <source>
        <dbReference type="PROSITE-ProRule" id="PRU00221"/>
    </source>
</evidence>
<dbReference type="Proteomes" id="UP000015102">
    <property type="component" value="Unassembled WGS sequence"/>
</dbReference>
<dbReference type="EMBL" id="CAQQ02116203">
    <property type="status" value="NOT_ANNOTATED_CDS"/>
    <property type="molecule type" value="Genomic_DNA"/>
</dbReference>
<dbReference type="PANTHER" id="PTHR44662">
    <property type="entry name" value="WD REPEAT-CONTAINING PROTEIN 81"/>
    <property type="match status" value="1"/>
</dbReference>
<reference evidence="2" key="2">
    <citation type="submission" date="2015-06" db="UniProtKB">
        <authorList>
            <consortium name="EnsemblMetazoa"/>
        </authorList>
    </citation>
    <scope>IDENTIFICATION</scope>
</reference>
<protein>
    <submittedName>
        <fullName evidence="2">Uncharacterized protein</fullName>
    </submittedName>
</protein>
<dbReference type="InterPro" id="IPR036322">
    <property type="entry name" value="WD40_repeat_dom_sf"/>
</dbReference>
<dbReference type="GO" id="GO:0035973">
    <property type="term" value="P:aggrephagy"/>
    <property type="evidence" value="ECO:0007669"/>
    <property type="project" value="TreeGrafter"/>
</dbReference>
<dbReference type="EMBL" id="CAQQ02116202">
    <property type="status" value="NOT_ANNOTATED_CDS"/>
    <property type="molecule type" value="Genomic_DNA"/>
</dbReference>
<keyword evidence="1" id="KW-0853">WD repeat</keyword>
<dbReference type="SMART" id="SM00320">
    <property type="entry name" value="WD40"/>
    <property type="match status" value="3"/>
</dbReference>
<dbReference type="InterPro" id="IPR001680">
    <property type="entry name" value="WD40_rpt"/>
</dbReference>
<dbReference type="SUPFAM" id="SSF50978">
    <property type="entry name" value="WD40 repeat-like"/>
    <property type="match status" value="1"/>
</dbReference>
<name>T1H2U9_MEGSC</name>
<feature type="repeat" description="WD" evidence="1">
    <location>
        <begin position="51"/>
        <end position="86"/>
    </location>
</feature>
<dbReference type="STRING" id="36166.T1H2U9"/>
<dbReference type="InterPro" id="IPR015943">
    <property type="entry name" value="WD40/YVTN_repeat-like_dom_sf"/>
</dbReference>
<dbReference type="EnsemblMetazoa" id="MESCA010555-RA">
    <property type="protein sequence ID" value="MESCA010555-PA"/>
    <property type="gene ID" value="MESCA010555"/>
</dbReference>
<evidence type="ECO:0000313" key="2">
    <source>
        <dbReference type="EnsemblMetazoa" id="MESCA010555-PA"/>
    </source>
</evidence>
<evidence type="ECO:0000313" key="3">
    <source>
        <dbReference type="Proteomes" id="UP000015102"/>
    </source>
</evidence>
<dbReference type="PANTHER" id="PTHR44662:SF1">
    <property type="entry name" value="WD REPEAT-CONTAINING PROTEIN 81"/>
    <property type="match status" value="1"/>
</dbReference>
<reference evidence="3" key="1">
    <citation type="submission" date="2013-02" db="EMBL/GenBank/DDBJ databases">
        <authorList>
            <person name="Hughes D."/>
        </authorList>
    </citation>
    <scope>NUCLEOTIDE SEQUENCE</scope>
    <source>
        <strain>Durham</strain>
        <strain evidence="3">NC isolate 2 -- Noor lab</strain>
    </source>
</reference>
<sequence>MEVLDMVAWKFDHLNVNRHLRGNWLAYWRHEISKNEKDEHWNIKQIKLQTFTGHSGSIRSILGLDNENSFISASKDKTVKLWSLRSEGDGKKLSHCQFTYTAHKKSVHSLAFLESLRYIASCDSGVHLWDPFIGRPIGILDSQKLSPVTVIKSYPSPSALVVAGTAESTVKLIDSRTQ</sequence>
<dbReference type="InterPro" id="IPR052651">
    <property type="entry name" value="WDR81"/>
</dbReference>
<dbReference type="AlphaFoldDB" id="T1H2U9"/>
<dbReference type="Gene3D" id="2.130.10.10">
    <property type="entry name" value="YVTN repeat-like/Quinoprotein amine dehydrogenase"/>
    <property type="match status" value="1"/>
</dbReference>
<proteinExistence type="predicted"/>
<dbReference type="GO" id="GO:0005739">
    <property type="term" value="C:mitochondrion"/>
    <property type="evidence" value="ECO:0007669"/>
    <property type="project" value="TreeGrafter"/>
</dbReference>
<dbReference type="HOGENOM" id="CLU_1512334_0_0_1"/>
<dbReference type="PROSITE" id="PS50294">
    <property type="entry name" value="WD_REPEATS_REGION"/>
    <property type="match status" value="1"/>
</dbReference>